<accession>A0A4Q0SYQ4</accession>
<dbReference type="SFLD" id="SFLDS00003">
    <property type="entry name" value="Haloacid_Dehalogenase"/>
    <property type="match status" value="1"/>
</dbReference>
<dbReference type="InterPro" id="IPR051806">
    <property type="entry name" value="HAD-like_SPP"/>
</dbReference>
<reference evidence="2" key="2">
    <citation type="submission" date="2019-02" db="EMBL/GenBank/DDBJ databases">
        <title>Granulicella sibirica sp. nov., a psychrotolerant acidobacterium isolated from an organic soil layer in forested tundra, West Siberia.</title>
        <authorList>
            <person name="Oshkin I.Y."/>
            <person name="Kulichevskaya I.S."/>
            <person name="Rijpstra W.I.C."/>
            <person name="Sinninghe Damste J.S."/>
            <person name="Rakitin A.L."/>
            <person name="Ravin N.V."/>
            <person name="Dedysh S.N."/>
        </authorList>
    </citation>
    <scope>NUCLEOTIDE SEQUENCE [LARGE SCALE GENOMIC DNA]</scope>
    <source>
        <strain evidence="2">AF10</strain>
    </source>
</reference>
<dbReference type="AlphaFoldDB" id="A0A4Q0SYQ4"/>
<dbReference type="NCBIfam" id="TIGR01509">
    <property type="entry name" value="HAD-SF-IA-v3"/>
    <property type="match status" value="1"/>
</dbReference>
<dbReference type="Gene3D" id="1.10.150.240">
    <property type="entry name" value="Putative phosphatase, domain 2"/>
    <property type="match status" value="1"/>
</dbReference>
<keyword evidence="2" id="KW-1185">Reference proteome</keyword>
<protein>
    <submittedName>
        <fullName evidence="1">Putative phosphatase YfbT</fullName>
    </submittedName>
</protein>
<dbReference type="PANTHER" id="PTHR43481:SF4">
    <property type="entry name" value="GLYCEROL-1-PHOSPHATE PHOSPHOHYDROLASE 1-RELATED"/>
    <property type="match status" value="1"/>
</dbReference>
<dbReference type="Proteomes" id="UP000289437">
    <property type="component" value="Unassembled WGS sequence"/>
</dbReference>
<organism evidence="1 2">
    <name type="scientific">Granulicella sibirica</name>
    <dbReference type="NCBI Taxonomy" id="2479048"/>
    <lineage>
        <taxon>Bacteria</taxon>
        <taxon>Pseudomonadati</taxon>
        <taxon>Acidobacteriota</taxon>
        <taxon>Terriglobia</taxon>
        <taxon>Terriglobales</taxon>
        <taxon>Acidobacteriaceae</taxon>
        <taxon>Granulicella</taxon>
    </lineage>
</organism>
<dbReference type="EMBL" id="RDSM01000002">
    <property type="protein sequence ID" value="RXH55552.1"/>
    <property type="molecule type" value="Genomic_DNA"/>
</dbReference>
<dbReference type="SFLD" id="SFLDG01129">
    <property type="entry name" value="C1.5:_HAD__Beta-PGM__Phosphata"/>
    <property type="match status" value="1"/>
</dbReference>
<dbReference type="RefSeq" id="WP_128913186.1">
    <property type="nucleotide sequence ID" value="NZ_RDSM01000002.1"/>
</dbReference>
<dbReference type="Gene3D" id="3.40.50.1000">
    <property type="entry name" value="HAD superfamily/HAD-like"/>
    <property type="match status" value="1"/>
</dbReference>
<dbReference type="InterPro" id="IPR023198">
    <property type="entry name" value="PGP-like_dom2"/>
</dbReference>
<proteinExistence type="predicted"/>
<reference evidence="1 2" key="1">
    <citation type="submission" date="2018-11" db="EMBL/GenBank/DDBJ databases">
        <authorList>
            <person name="Mardanov A.V."/>
            <person name="Ravin N.V."/>
            <person name="Dedysh S.N."/>
        </authorList>
    </citation>
    <scope>NUCLEOTIDE SEQUENCE [LARGE SCALE GENOMIC DNA]</scope>
    <source>
        <strain evidence="1 2">AF10</strain>
    </source>
</reference>
<comment type="caution">
    <text evidence="1">The sequence shown here is derived from an EMBL/GenBank/DDBJ whole genome shotgun (WGS) entry which is preliminary data.</text>
</comment>
<gene>
    <name evidence="1" type="ORF">GRAN_2409</name>
</gene>
<dbReference type="InterPro" id="IPR036412">
    <property type="entry name" value="HAD-like_sf"/>
</dbReference>
<sequence>MNSRVAETKSGIEIEISVAGVLFDMDGVLVSSTLGDERCWTRWASHHGLSDTFDLRGTHGRRAVDTILEYLPNLTPEETARHLAQLEASSAEEQSGVVAYPGASALLASIPPGRWTIVTSASERTMRSRLSAVGITPPAQTVGADRISKGKPHPEGYLMGAALLGQRPEECLVIEDAPAGIRAGKTAGCRVLAVASSHSLDELQGADWIVASIDQIGLAVNTHTDALKLRFPVLKSKTESA</sequence>
<dbReference type="Pfam" id="PF00702">
    <property type="entry name" value="Hydrolase"/>
    <property type="match status" value="1"/>
</dbReference>
<dbReference type="GO" id="GO:0050308">
    <property type="term" value="F:sugar-phosphatase activity"/>
    <property type="evidence" value="ECO:0007669"/>
    <property type="project" value="TreeGrafter"/>
</dbReference>
<evidence type="ECO:0000313" key="2">
    <source>
        <dbReference type="Proteomes" id="UP000289437"/>
    </source>
</evidence>
<dbReference type="SUPFAM" id="SSF56784">
    <property type="entry name" value="HAD-like"/>
    <property type="match status" value="1"/>
</dbReference>
<dbReference type="OrthoDB" id="9797743at2"/>
<evidence type="ECO:0000313" key="1">
    <source>
        <dbReference type="EMBL" id="RXH55552.1"/>
    </source>
</evidence>
<dbReference type="PANTHER" id="PTHR43481">
    <property type="entry name" value="FRUCTOSE-1-PHOSPHATE PHOSPHATASE"/>
    <property type="match status" value="1"/>
</dbReference>
<dbReference type="InterPro" id="IPR006439">
    <property type="entry name" value="HAD-SF_hydro_IA"/>
</dbReference>
<dbReference type="InterPro" id="IPR023214">
    <property type="entry name" value="HAD_sf"/>
</dbReference>
<name>A0A4Q0SYQ4_9BACT</name>